<evidence type="ECO:0008006" key="3">
    <source>
        <dbReference type="Google" id="ProtNLM"/>
    </source>
</evidence>
<dbReference type="AlphaFoldDB" id="E6Q1A9"/>
<name>E6Q1A9_9ZZZZ</name>
<protein>
    <recommendedName>
        <fullName evidence="3">Histone H1</fullName>
    </recommendedName>
</protein>
<proteinExistence type="predicted"/>
<sequence>MSKRSGKPPSDPILAAKSILDQVTGDEPRLVAPEKNPAAVALGRRGGLKGGPARKAALSPEQLKESARQAARARWGTKDDG</sequence>
<feature type="region of interest" description="Disordered" evidence="1">
    <location>
        <begin position="26"/>
        <end position="81"/>
    </location>
</feature>
<organism evidence="2">
    <name type="scientific">mine drainage metagenome</name>
    <dbReference type="NCBI Taxonomy" id="410659"/>
    <lineage>
        <taxon>unclassified sequences</taxon>
        <taxon>metagenomes</taxon>
        <taxon>ecological metagenomes</taxon>
    </lineage>
</organism>
<comment type="caution">
    <text evidence="2">The sequence shown here is derived from an EMBL/GenBank/DDBJ whole genome shotgun (WGS) entry which is preliminary data.</text>
</comment>
<accession>E6Q1A9</accession>
<evidence type="ECO:0000313" key="2">
    <source>
        <dbReference type="EMBL" id="CBI00969.1"/>
    </source>
</evidence>
<reference evidence="2" key="1">
    <citation type="submission" date="2009-10" db="EMBL/GenBank/DDBJ databases">
        <title>Diversity of trophic interactions inside an arsenic-rich microbial ecosystem.</title>
        <authorList>
            <person name="Bertin P.N."/>
            <person name="Heinrich-Salmeron A."/>
            <person name="Pelletier E."/>
            <person name="Goulhen-Chollet F."/>
            <person name="Arsene-Ploetze F."/>
            <person name="Gallien S."/>
            <person name="Calteau A."/>
            <person name="Vallenet D."/>
            <person name="Casiot C."/>
            <person name="Chane-Woon-Ming B."/>
            <person name="Giloteaux L."/>
            <person name="Barakat M."/>
            <person name="Bonnefoy V."/>
            <person name="Bruneel O."/>
            <person name="Chandler M."/>
            <person name="Cleiss J."/>
            <person name="Duran R."/>
            <person name="Elbaz-Poulichet F."/>
            <person name="Fonknechten N."/>
            <person name="Lauga B."/>
            <person name="Mornico D."/>
            <person name="Ortet P."/>
            <person name="Schaeffer C."/>
            <person name="Siguier P."/>
            <person name="Alexander Thil Smith A."/>
            <person name="Van Dorsselaer A."/>
            <person name="Weissenbach J."/>
            <person name="Medigue C."/>
            <person name="Le Paslier D."/>
        </authorList>
    </citation>
    <scope>NUCLEOTIDE SEQUENCE</scope>
</reference>
<gene>
    <name evidence="2" type="ORF">CARN4_0319</name>
</gene>
<dbReference type="EMBL" id="CABO01000010">
    <property type="protein sequence ID" value="CBI00969.1"/>
    <property type="molecule type" value="Genomic_DNA"/>
</dbReference>
<evidence type="ECO:0000256" key="1">
    <source>
        <dbReference type="SAM" id="MobiDB-lite"/>
    </source>
</evidence>